<evidence type="ECO:0000256" key="11">
    <source>
        <dbReference type="ARBA" id="ARBA00022777"/>
    </source>
</evidence>
<evidence type="ECO:0000259" key="24">
    <source>
        <dbReference type="PROSITE" id="PS50109"/>
    </source>
</evidence>
<dbReference type="SMART" id="SM00388">
    <property type="entry name" value="HisKA"/>
    <property type="match status" value="1"/>
</dbReference>
<evidence type="ECO:0000256" key="2">
    <source>
        <dbReference type="ARBA" id="ARBA00001936"/>
    </source>
</evidence>
<evidence type="ECO:0000256" key="14">
    <source>
        <dbReference type="ARBA" id="ARBA00022842"/>
    </source>
</evidence>
<comment type="cofactor">
    <cofactor evidence="2">
        <name>Mn(2+)</name>
        <dbReference type="ChEBI" id="CHEBI:29035"/>
    </cofactor>
</comment>
<dbReference type="PANTHER" id="PTHR44936:SF9">
    <property type="entry name" value="SENSOR PROTEIN CREC"/>
    <property type="match status" value="1"/>
</dbReference>
<keyword evidence="9" id="KW-0812">Transmembrane</keyword>
<dbReference type="EMBL" id="BAAANN010000010">
    <property type="protein sequence ID" value="GAA1957856.1"/>
    <property type="molecule type" value="Genomic_DNA"/>
</dbReference>
<proteinExistence type="predicted"/>
<evidence type="ECO:0000256" key="8">
    <source>
        <dbReference type="ARBA" id="ARBA00022679"/>
    </source>
</evidence>
<feature type="domain" description="Histidine kinase" evidence="24">
    <location>
        <begin position="186"/>
        <end position="249"/>
    </location>
</feature>
<dbReference type="InterPro" id="IPR005467">
    <property type="entry name" value="His_kinase_dom"/>
</dbReference>
<sequence>MPRTQFARALRLPAGLLLARRSPAPMDRLTKTAGHIARTEDLRTRVEVSGRDEVGRLGSAVASMTAALRESRHRQHRLVTGAAHELRTPLTSLRTNVDLLVRVERTGRALPAARRERVLDRLQAQAGEFSDLVGELVELARDGTGLAREQVEMRTVIDKAVRGAAVRDRPALQSGPAHRHRPRARIPEHQRGQVFERFWRAPGARALPGSGLGLAIVASTVAAHGGSARFVDPPGGSGACARVELPTESAPSMNGNRPGEHDQ</sequence>
<dbReference type="Pfam" id="PF02518">
    <property type="entry name" value="HATPase_c"/>
    <property type="match status" value="1"/>
</dbReference>
<evidence type="ECO:0000256" key="7">
    <source>
        <dbReference type="ARBA" id="ARBA00022553"/>
    </source>
</evidence>
<evidence type="ECO:0000256" key="12">
    <source>
        <dbReference type="ARBA" id="ARBA00022801"/>
    </source>
</evidence>
<dbReference type="SUPFAM" id="SSF158472">
    <property type="entry name" value="HAMP domain-like"/>
    <property type="match status" value="1"/>
</dbReference>
<keyword evidence="10" id="KW-0547">Nucleotide-binding</keyword>
<name>A0ABP5C565_9PSEU</name>
<evidence type="ECO:0000256" key="23">
    <source>
        <dbReference type="SAM" id="MobiDB-lite"/>
    </source>
</evidence>
<dbReference type="CDD" id="cd00082">
    <property type="entry name" value="HisKA"/>
    <property type="match status" value="1"/>
</dbReference>
<keyword evidence="19" id="KW-0843">Virulence</keyword>
<dbReference type="PROSITE" id="PS50109">
    <property type="entry name" value="HIS_KIN"/>
    <property type="match status" value="1"/>
</dbReference>
<dbReference type="PANTHER" id="PTHR44936">
    <property type="entry name" value="SENSOR PROTEIN CREC"/>
    <property type="match status" value="1"/>
</dbReference>
<evidence type="ECO:0000256" key="5">
    <source>
        <dbReference type="ARBA" id="ARBA00012438"/>
    </source>
</evidence>
<reference evidence="27" key="1">
    <citation type="journal article" date="2019" name="Int. J. Syst. Evol. Microbiol.">
        <title>The Global Catalogue of Microorganisms (GCM) 10K type strain sequencing project: providing services to taxonomists for standard genome sequencing and annotation.</title>
        <authorList>
            <consortium name="The Broad Institute Genomics Platform"/>
            <consortium name="The Broad Institute Genome Sequencing Center for Infectious Disease"/>
            <person name="Wu L."/>
            <person name="Ma J."/>
        </authorList>
    </citation>
    <scope>NUCLEOTIDE SEQUENCE [LARGE SCALE GENOMIC DNA]</scope>
    <source>
        <strain evidence="27">JCM 14545</strain>
    </source>
</reference>
<feature type="region of interest" description="Disordered" evidence="23">
    <location>
        <begin position="167"/>
        <end position="189"/>
    </location>
</feature>
<evidence type="ECO:0000256" key="1">
    <source>
        <dbReference type="ARBA" id="ARBA00000085"/>
    </source>
</evidence>
<dbReference type="CDD" id="cd00075">
    <property type="entry name" value="HATPase"/>
    <property type="match status" value="1"/>
</dbReference>
<dbReference type="InterPro" id="IPR036097">
    <property type="entry name" value="HisK_dim/P_sf"/>
</dbReference>
<dbReference type="CDD" id="cd06225">
    <property type="entry name" value="HAMP"/>
    <property type="match status" value="1"/>
</dbReference>
<evidence type="ECO:0000256" key="16">
    <source>
        <dbReference type="ARBA" id="ARBA00022989"/>
    </source>
</evidence>
<keyword evidence="11" id="KW-0418">Kinase</keyword>
<keyword evidence="20" id="KW-0464">Manganese</keyword>
<evidence type="ECO:0000256" key="17">
    <source>
        <dbReference type="ARBA" id="ARBA00023012"/>
    </source>
</evidence>
<dbReference type="InterPro" id="IPR003660">
    <property type="entry name" value="HAMP_dom"/>
</dbReference>
<dbReference type="RefSeq" id="WP_344418034.1">
    <property type="nucleotide sequence ID" value="NZ_BAAANN010000010.1"/>
</dbReference>
<dbReference type="PRINTS" id="PR00344">
    <property type="entry name" value="BCTRLSENSOR"/>
</dbReference>
<evidence type="ECO:0000256" key="3">
    <source>
        <dbReference type="ARBA" id="ARBA00001946"/>
    </source>
</evidence>
<protein>
    <recommendedName>
        <fullName evidence="21">Signal transduction histidine-protein kinase/phosphatase MprB</fullName>
        <ecNumber evidence="5">2.7.13.3</ecNumber>
    </recommendedName>
    <alternativeName>
        <fullName evidence="22">Mycobacterial persistence regulator B</fullName>
    </alternativeName>
</protein>
<evidence type="ECO:0000256" key="19">
    <source>
        <dbReference type="ARBA" id="ARBA00023026"/>
    </source>
</evidence>
<keyword evidence="16" id="KW-1133">Transmembrane helix</keyword>
<dbReference type="Pfam" id="PF00512">
    <property type="entry name" value="HisKA"/>
    <property type="match status" value="1"/>
</dbReference>
<dbReference type="InterPro" id="IPR004358">
    <property type="entry name" value="Sig_transdc_His_kin-like_C"/>
</dbReference>
<gene>
    <name evidence="26" type="ORF">GCM10009754_30090</name>
</gene>
<organism evidence="26 27">
    <name type="scientific">Amycolatopsis minnesotensis</name>
    <dbReference type="NCBI Taxonomy" id="337894"/>
    <lineage>
        <taxon>Bacteria</taxon>
        <taxon>Bacillati</taxon>
        <taxon>Actinomycetota</taxon>
        <taxon>Actinomycetes</taxon>
        <taxon>Pseudonocardiales</taxon>
        <taxon>Pseudonocardiaceae</taxon>
        <taxon>Amycolatopsis</taxon>
    </lineage>
</organism>
<dbReference type="SMART" id="SM00304">
    <property type="entry name" value="HAMP"/>
    <property type="match status" value="1"/>
</dbReference>
<evidence type="ECO:0000256" key="10">
    <source>
        <dbReference type="ARBA" id="ARBA00022741"/>
    </source>
</evidence>
<dbReference type="Pfam" id="PF00672">
    <property type="entry name" value="HAMP"/>
    <property type="match status" value="1"/>
</dbReference>
<evidence type="ECO:0000256" key="6">
    <source>
        <dbReference type="ARBA" id="ARBA00022475"/>
    </source>
</evidence>
<evidence type="ECO:0000256" key="15">
    <source>
        <dbReference type="ARBA" id="ARBA00022912"/>
    </source>
</evidence>
<evidence type="ECO:0000256" key="22">
    <source>
        <dbReference type="ARBA" id="ARBA00041776"/>
    </source>
</evidence>
<dbReference type="InterPro" id="IPR003594">
    <property type="entry name" value="HATPase_dom"/>
</dbReference>
<dbReference type="PROSITE" id="PS50885">
    <property type="entry name" value="HAMP"/>
    <property type="match status" value="1"/>
</dbReference>
<dbReference type="InterPro" id="IPR003661">
    <property type="entry name" value="HisK_dim/P_dom"/>
</dbReference>
<keyword evidence="7" id="KW-0597">Phosphoprotein</keyword>
<evidence type="ECO:0000259" key="25">
    <source>
        <dbReference type="PROSITE" id="PS50885"/>
    </source>
</evidence>
<keyword evidence="12" id="KW-0378">Hydrolase</keyword>
<evidence type="ECO:0000256" key="21">
    <source>
        <dbReference type="ARBA" id="ARBA00040454"/>
    </source>
</evidence>
<comment type="caution">
    <text evidence="26">The sequence shown here is derived from an EMBL/GenBank/DDBJ whole genome shotgun (WGS) entry which is preliminary data.</text>
</comment>
<keyword evidence="14" id="KW-0460">Magnesium</keyword>
<dbReference type="Gene3D" id="3.30.565.10">
    <property type="entry name" value="Histidine kinase-like ATPase, C-terminal domain"/>
    <property type="match status" value="1"/>
</dbReference>
<evidence type="ECO:0000256" key="9">
    <source>
        <dbReference type="ARBA" id="ARBA00022692"/>
    </source>
</evidence>
<keyword evidence="18" id="KW-0346">Stress response</keyword>
<dbReference type="SUPFAM" id="SSF55874">
    <property type="entry name" value="ATPase domain of HSP90 chaperone/DNA topoisomerase II/histidine kinase"/>
    <property type="match status" value="1"/>
</dbReference>
<evidence type="ECO:0000313" key="27">
    <source>
        <dbReference type="Proteomes" id="UP001501116"/>
    </source>
</evidence>
<evidence type="ECO:0000256" key="20">
    <source>
        <dbReference type="ARBA" id="ARBA00023211"/>
    </source>
</evidence>
<dbReference type="InterPro" id="IPR050980">
    <property type="entry name" value="2C_sensor_his_kinase"/>
</dbReference>
<keyword evidence="27" id="KW-1185">Reference proteome</keyword>
<dbReference type="Proteomes" id="UP001501116">
    <property type="component" value="Unassembled WGS sequence"/>
</dbReference>
<keyword evidence="8" id="KW-0808">Transferase</keyword>
<keyword evidence="13" id="KW-0067">ATP-binding</keyword>
<feature type="region of interest" description="Disordered" evidence="23">
    <location>
        <begin position="244"/>
        <end position="263"/>
    </location>
</feature>
<dbReference type="InterPro" id="IPR036890">
    <property type="entry name" value="HATPase_C_sf"/>
</dbReference>
<evidence type="ECO:0000256" key="18">
    <source>
        <dbReference type="ARBA" id="ARBA00023016"/>
    </source>
</evidence>
<dbReference type="Gene3D" id="1.10.8.500">
    <property type="entry name" value="HAMP domain in histidine kinase"/>
    <property type="match status" value="1"/>
</dbReference>
<evidence type="ECO:0000313" key="26">
    <source>
        <dbReference type="EMBL" id="GAA1957856.1"/>
    </source>
</evidence>
<dbReference type="Gene3D" id="1.10.287.130">
    <property type="match status" value="1"/>
</dbReference>
<comment type="cofactor">
    <cofactor evidence="3">
        <name>Mg(2+)</name>
        <dbReference type="ChEBI" id="CHEBI:18420"/>
    </cofactor>
</comment>
<accession>A0ABP5C565</accession>
<keyword evidence="15" id="KW-0904">Protein phosphatase</keyword>
<comment type="catalytic activity">
    <reaction evidence="1">
        <text>ATP + protein L-histidine = ADP + protein N-phospho-L-histidine.</text>
        <dbReference type="EC" id="2.7.13.3"/>
    </reaction>
</comment>
<dbReference type="SUPFAM" id="SSF47384">
    <property type="entry name" value="Homodimeric domain of signal transducing histidine kinase"/>
    <property type="match status" value="1"/>
</dbReference>
<dbReference type="EC" id="2.7.13.3" evidence="5"/>
<keyword evidence="17" id="KW-0902">Two-component regulatory system</keyword>
<evidence type="ECO:0000256" key="4">
    <source>
        <dbReference type="ARBA" id="ARBA00004651"/>
    </source>
</evidence>
<evidence type="ECO:0000256" key="13">
    <source>
        <dbReference type="ARBA" id="ARBA00022840"/>
    </source>
</evidence>
<keyword evidence="6" id="KW-1003">Cell membrane</keyword>
<feature type="domain" description="HAMP" evidence="25">
    <location>
        <begin position="20"/>
        <end position="73"/>
    </location>
</feature>
<comment type="subcellular location">
    <subcellularLocation>
        <location evidence="4">Cell membrane</location>
        <topology evidence="4">Multi-pass membrane protein</topology>
    </subcellularLocation>
</comment>
<keyword evidence="16" id="KW-0472">Membrane</keyword>